<dbReference type="RefSeq" id="WP_005028561.1">
    <property type="nucleotide sequence ID" value="NZ_KB849754.1"/>
</dbReference>
<dbReference type="GO" id="GO:0046872">
    <property type="term" value="F:metal ion binding"/>
    <property type="evidence" value="ECO:0007669"/>
    <property type="project" value="InterPro"/>
</dbReference>
<dbReference type="InterPro" id="IPR038390">
    <property type="entry name" value="Metal_Tscrpt_repr_sf"/>
</dbReference>
<accession>N9F4J2</accession>
<dbReference type="AlphaFoldDB" id="N9F4J2"/>
<dbReference type="GO" id="GO:0045892">
    <property type="term" value="P:negative regulation of DNA-templated transcription"/>
    <property type="evidence" value="ECO:0007669"/>
    <property type="project" value="UniProtKB-ARBA"/>
</dbReference>
<dbReference type="InterPro" id="IPR003735">
    <property type="entry name" value="Metal_Tscrpt_repr"/>
</dbReference>
<comment type="similarity">
    <text evidence="1">Belongs to the FrmR/RcnR family.</text>
</comment>
<dbReference type="PATRIC" id="fig|1217650.3.peg.174"/>
<organism evidence="2 3">
    <name type="scientific">Acinetobacter bereziniae LMG 1003 = CIP 70.12</name>
    <dbReference type="NCBI Taxonomy" id="981324"/>
    <lineage>
        <taxon>Bacteria</taxon>
        <taxon>Pseudomonadati</taxon>
        <taxon>Pseudomonadota</taxon>
        <taxon>Gammaproteobacteria</taxon>
        <taxon>Moraxellales</taxon>
        <taxon>Moraxellaceae</taxon>
        <taxon>Acinetobacter</taxon>
    </lineage>
</organism>
<sequence>MPYSDIDKKQSLIRIKRVKKQVAILEKTLNEGNSGDELLKQLTAVRGTINGLMAMVLNSY</sequence>
<dbReference type="EMBL" id="APQG01000006">
    <property type="protein sequence ID" value="ENW02215.1"/>
    <property type="molecule type" value="Genomic_DNA"/>
</dbReference>
<protein>
    <submittedName>
        <fullName evidence="2">Uncharacterized protein</fullName>
    </submittedName>
</protein>
<evidence type="ECO:0000313" key="2">
    <source>
        <dbReference type="EMBL" id="ENW02215.1"/>
    </source>
</evidence>
<dbReference type="Gene3D" id="1.20.58.1000">
    <property type="entry name" value="Metal-sensitive repressor, helix protomer"/>
    <property type="match status" value="1"/>
</dbReference>
<dbReference type="Pfam" id="PF02583">
    <property type="entry name" value="Trns_repr_metal"/>
    <property type="match status" value="1"/>
</dbReference>
<dbReference type="Proteomes" id="UP000013251">
    <property type="component" value="Unassembled WGS sequence"/>
</dbReference>
<gene>
    <name evidence="2" type="ORF">F938_00178</name>
</gene>
<reference evidence="2 3" key="1">
    <citation type="submission" date="2013-02" db="EMBL/GenBank/DDBJ databases">
        <title>The Genome Sequence of Acinetobacter bereziniae CIP 70.12.</title>
        <authorList>
            <consortium name="The Broad Institute Genome Sequencing Platform"/>
            <consortium name="The Broad Institute Genome Sequencing Center for Infectious Disease"/>
            <person name="Cerqueira G."/>
            <person name="Feldgarden M."/>
            <person name="Courvalin P."/>
            <person name="Perichon B."/>
            <person name="Grillot-Courvalin C."/>
            <person name="Clermont D."/>
            <person name="Rocha E."/>
            <person name="Yoon E.-J."/>
            <person name="Nemec A."/>
            <person name="Walker B."/>
            <person name="Young S.K."/>
            <person name="Zeng Q."/>
            <person name="Gargeya S."/>
            <person name="Fitzgerald M."/>
            <person name="Haas B."/>
            <person name="Abouelleil A."/>
            <person name="Alvarado L."/>
            <person name="Arachchi H.M."/>
            <person name="Berlin A.M."/>
            <person name="Chapman S.B."/>
            <person name="Dewar J."/>
            <person name="Goldberg J."/>
            <person name="Griggs A."/>
            <person name="Gujja S."/>
            <person name="Hansen M."/>
            <person name="Howarth C."/>
            <person name="Imamovic A."/>
            <person name="Larimer J."/>
            <person name="McCowan C."/>
            <person name="Murphy C."/>
            <person name="Neiman D."/>
            <person name="Pearson M."/>
            <person name="Priest M."/>
            <person name="Roberts A."/>
            <person name="Saif S."/>
            <person name="Shea T."/>
            <person name="Sisk P."/>
            <person name="Sykes S."/>
            <person name="Wortman J."/>
            <person name="Nusbaum C."/>
            <person name="Birren B."/>
        </authorList>
    </citation>
    <scope>NUCLEOTIDE SEQUENCE [LARGE SCALE GENOMIC DNA]</scope>
    <source>
        <strain evidence="2 3">CIP 70.12</strain>
    </source>
</reference>
<evidence type="ECO:0000256" key="1">
    <source>
        <dbReference type="ARBA" id="ARBA00005260"/>
    </source>
</evidence>
<keyword evidence="3" id="KW-1185">Reference proteome</keyword>
<proteinExistence type="inferred from homology"/>
<evidence type="ECO:0000313" key="3">
    <source>
        <dbReference type="Proteomes" id="UP000013251"/>
    </source>
</evidence>
<dbReference type="GO" id="GO:0003677">
    <property type="term" value="F:DNA binding"/>
    <property type="evidence" value="ECO:0007669"/>
    <property type="project" value="InterPro"/>
</dbReference>
<comment type="caution">
    <text evidence="2">The sequence shown here is derived from an EMBL/GenBank/DDBJ whole genome shotgun (WGS) entry which is preliminary data.</text>
</comment>
<dbReference type="HOGENOM" id="CLU_212451_0_0_6"/>
<name>N9F4J2_ACIBZ</name>